<protein>
    <submittedName>
        <fullName evidence="4">BMP family ABC transporter substrate-binding protein</fullName>
    </submittedName>
</protein>
<dbReference type="SUPFAM" id="SSF53822">
    <property type="entry name" value="Periplasmic binding protein-like I"/>
    <property type="match status" value="1"/>
</dbReference>
<evidence type="ECO:0000259" key="3">
    <source>
        <dbReference type="Pfam" id="PF02608"/>
    </source>
</evidence>
<gene>
    <name evidence="4" type="ORF">HB776_14885</name>
</gene>
<reference evidence="5" key="1">
    <citation type="journal article" date="2020" name="Mol. Plant Microbe">
        <title>Rhizobial microsymbionts of the narrowly endemic Oxytropis species growing in Kamchatka are characterized by significant genetic diversity and possess a set of genes that are associated with T3SS and T6SS secretion systems and can affect the development of symbiosis.</title>
        <authorList>
            <person name="Safronova V."/>
            <person name="Guro P."/>
            <person name="Sazanova A."/>
            <person name="Kuznetsova I."/>
            <person name="Belimov A."/>
            <person name="Yakubov V."/>
            <person name="Chirak E."/>
            <person name="Afonin A."/>
            <person name="Gogolev Y."/>
            <person name="Andronov E."/>
            <person name="Tikhonovich I."/>
        </authorList>
    </citation>
    <scope>NUCLEOTIDE SEQUENCE [LARGE SCALE GENOMIC DNA]</scope>
    <source>
        <strain evidence="5">581</strain>
    </source>
</reference>
<dbReference type="InterPro" id="IPR052910">
    <property type="entry name" value="ABC-Purine-Binding"/>
</dbReference>
<feature type="signal peptide" evidence="2">
    <location>
        <begin position="1"/>
        <end position="24"/>
    </location>
</feature>
<dbReference type="InterPro" id="IPR028082">
    <property type="entry name" value="Peripla_BP_I"/>
</dbReference>
<dbReference type="Pfam" id="PF02608">
    <property type="entry name" value="Bmp"/>
    <property type="match status" value="1"/>
</dbReference>
<dbReference type="CDD" id="cd19963">
    <property type="entry name" value="PBP1_BMP-like"/>
    <property type="match status" value="1"/>
</dbReference>
<dbReference type="GO" id="GO:0005886">
    <property type="term" value="C:plasma membrane"/>
    <property type="evidence" value="ECO:0007669"/>
    <property type="project" value="InterPro"/>
</dbReference>
<dbReference type="Gene3D" id="3.40.50.2300">
    <property type="match status" value="2"/>
</dbReference>
<evidence type="ECO:0000256" key="2">
    <source>
        <dbReference type="SAM" id="SignalP"/>
    </source>
</evidence>
<evidence type="ECO:0000256" key="1">
    <source>
        <dbReference type="ARBA" id="ARBA00022729"/>
    </source>
</evidence>
<feature type="chain" id="PRO_5028975454" evidence="2">
    <location>
        <begin position="25"/>
        <end position="359"/>
    </location>
</feature>
<dbReference type="RefSeq" id="WP_120291483.1">
    <property type="nucleotide sequence ID" value="NZ_CP050292.1"/>
</dbReference>
<name>A0A7G6U038_9BRAD</name>
<dbReference type="PANTHER" id="PTHR43208">
    <property type="entry name" value="ABC TRANSPORTER SUBSTRATE-BINDING PROTEIN"/>
    <property type="match status" value="1"/>
</dbReference>
<accession>A0A7G6U038</accession>
<dbReference type="EMBL" id="CP050292">
    <property type="protein sequence ID" value="QND72370.1"/>
    <property type="molecule type" value="Genomic_DNA"/>
</dbReference>
<dbReference type="KEGG" id="trb:HB776_14885"/>
<dbReference type="AlphaFoldDB" id="A0A7G6U038"/>
<dbReference type="PANTHER" id="PTHR43208:SF1">
    <property type="entry name" value="ABC TRANSPORTER SUBSTRATE-BINDING PROTEIN"/>
    <property type="match status" value="1"/>
</dbReference>
<dbReference type="InterPro" id="IPR003760">
    <property type="entry name" value="PnrA-like"/>
</dbReference>
<evidence type="ECO:0000313" key="4">
    <source>
        <dbReference type="EMBL" id="QND72370.1"/>
    </source>
</evidence>
<feature type="domain" description="ABC transporter substrate-binding protein PnrA-like" evidence="3">
    <location>
        <begin position="28"/>
        <end position="304"/>
    </location>
</feature>
<keyword evidence="1 2" id="KW-0732">Signal</keyword>
<proteinExistence type="predicted"/>
<dbReference type="Proteomes" id="UP000515291">
    <property type="component" value="Chromosome"/>
</dbReference>
<sequence>MNRKALAAAALLLATGLGLGAAVAADKLKVGFVYIGPVGDFGWTYQHEVGRQMIVKEFGDKIETTYLENVSEGPDSERSIEQLARAGNQLIFTTSFGYMDPTLKVAKRNPKVMFEHATGFKRDKNMSSYSGRFFEGRYIQGLIAAKMSKKGVLGYIGSFPIPEVISGINATMLAAQKINPDIKIKIIWVNTWFDPGKEADAAKALLDQGADVIMQHTDSPAAMQVASERGALAFGQDSDMIKFGPKTQLTAVTNNWGPYYVERVKAALDGTWKSEDTWAGLKEKMVVMAPYTNMPDDVKKMAMDTEAAIIAGTLKPFKCPIMGQDGKEVECKGGDALDPGQVLGMNFYVKGIDDKIPGK</sequence>
<organism evidence="4 5">
    <name type="scientific">Tardiphaga robiniae</name>
    <dbReference type="NCBI Taxonomy" id="943830"/>
    <lineage>
        <taxon>Bacteria</taxon>
        <taxon>Pseudomonadati</taxon>
        <taxon>Pseudomonadota</taxon>
        <taxon>Alphaproteobacteria</taxon>
        <taxon>Hyphomicrobiales</taxon>
        <taxon>Nitrobacteraceae</taxon>
        <taxon>Tardiphaga</taxon>
    </lineage>
</organism>
<evidence type="ECO:0000313" key="5">
    <source>
        <dbReference type="Proteomes" id="UP000515291"/>
    </source>
</evidence>